<dbReference type="InterPro" id="IPR043129">
    <property type="entry name" value="ATPase_NBD"/>
</dbReference>
<comment type="caution">
    <text evidence="4">The sequence shown here is derived from an EMBL/GenBank/DDBJ whole genome shotgun (WGS) entry which is preliminary data.</text>
</comment>
<dbReference type="InterPro" id="IPR018181">
    <property type="entry name" value="Heat_shock_70_CS"/>
</dbReference>
<sequence>MSAPLAPAPLAIDFGTSNSAAAMLAGGKVQRLAIEPGAETLPTAVFFPEDRSAMRIGLAAAEALIAGDEGRYMRALKSVLGTPLFHEARPIGGKRRTLAEIVTAFLAELKTRAEADAGTRFDRVLSGRPVHFHSADPVRDAAAEADLRGCYEAAGFREVGFRFEPEAAALAASADARADALGLIVDIGGGTSDFSVFRAAPGGIEILASHGIRLGGTDFDHAVSMAHAMPLLGLGGELRRSLGEGLLPVPKAIYVDLSTWAMIPFLYTRETERAVADMERHAVDAPAMGRLGHVIGARLGHELAFAVEAGKIAANGGGAAARIEMDRIERGLGAPITAGSLNAALAPYREPLRMAIYETLMLAQARPDRIGAVVLVGGSSLMGLIEAEARAVCPGAALRRSEAFTAVVDGLALATADI</sequence>
<dbReference type="PANTHER" id="PTHR42749">
    <property type="entry name" value="CELL SHAPE-DETERMINING PROTEIN MREB"/>
    <property type="match status" value="1"/>
</dbReference>
<keyword evidence="2" id="KW-0547">Nucleotide-binding</keyword>
<accession>A0A8E2VHK0</accession>
<evidence type="ECO:0000313" key="5">
    <source>
        <dbReference type="Proteomes" id="UP000244037"/>
    </source>
</evidence>
<dbReference type="AlphaFoldDB" id="A0A8E2VHK0"/>
<dbReference type="RefSeq" id="WP_108027967.1">
    <property type="nucleotide sequence ID" value="NZ_QAYC01000012.1"/>
</dbReference>
<dbReference type="PROSITE" id="PS00329">
    <property type="entry name" value="HSP70_2"/>
    <property type="match status" value="1"/>
</dbReference>
<evidence type="ECO:0000256" key="1">
    <source>
        <dbReference type="ARBA" id="ARBA00007381"/>
    </source>
</evidence>
<reference evidence="4 5" key="1">
    <citation type="submission" date="2018-04" db="EMBL/GenBank/DDBJ databases">
        <title>Genomic Encyclopedia of Archaeal and Bacterial Type Strains, Phase II (KMG-II): from individual species to whole genera.</title>
        <authorList>
            <person name="Goeker M."/>
        </authorList>
    </citation>
    <scope>NUCLEOTIDE SEQUENCE [LARGE SCALE GENOMIC DNA]</scope>
    <source>
        <strain evidence="4 5">DSM 19783</strain>
    </source>
</reference>
<keyword evidence="5" id="KW-1185">Reference proteome</keyword>
<dbReference type="OrthoDB" id="9807934at2"/>
<gene>
    <name evidence="4" type="ORF">C8N38_11228</name>
</gene>
<organism evidence="4 5">
    <name type="scientific">Rhodovulum kholense</name>
    <dbReference type="NCBI Taxonomy" id="453584"/>
    <lineage>
        <taxon>Bacteria</taxon>
        <taxon>Pseudomonadati</taxon>
        <taxon>Pseudomonadota</taxon>
        <taxon>Alphaproteobacteria</taxon>
        <taxon>Rhodobacterales</taxon>
        <taxon>Paracoccaceae</taxon>
        <taxon>Rhodovulum</taxon>
    </lineage>
</organism>
<dbReference type="GO" id="GO:0140662">
    <property type="term" value="F:ATP-dependent protein folding chaperone"/>
    <property type="evidence" value="ECO:0007669"/>
    <property type="project" value="InterPro"/>
</dbReference>
<dbReference type="InterPro" id="IPR013126">
    <property type="entry name" value="Hsp_70_fam"/>
</dbReference>
<evidence type="ECO:0000256" key="2">
    <source>
        <dbReference type="ARBA" id="ARBA00022741"/>
    </source>
</evidence>
<comment type="similarity">
    <text evidence="1">Belongs to the heat shock protein 70 family.</text>
</comment>
<dbReference type="Pfam" id="PF00012">
    <property type="entry name" value="HSP70"/>
    <property type="match status" value="1"/>
</dbReference>
<evidence type="ECO:0000256" key="3">
    <source>
        <dbReference type="ARBA" id="ARBA00022840"/>
    </source>
</evidence>
<evidence type="ECO:0000313" key="4">
    <source>
        <dbReference type="EMBL" id="PTW46071.1"/>
    </source>
</evidence>
<dbReference type="GO" id="GO:0005524">
    <property type="term" value="F:ATP binding"/>
    <property type="evidence" value="ECO:0007669"/>
    <property type="project" value="UniProtKB-KW"/>
</dbReference>
<protein>
    <submittedName>
        <fullName evidence="4">Putative chaperone protein</fullName>
    </submittedName>
</protein>
<dbReference type="PANTHER" id="PTHR42749:SF1">
    <property type="entry name" value="CELL SHAPE-DETERMINING PROTEIN MREB"/>
    <property type="match status" value="1"/>
</dbReference>
<proteinExistence type="inferred from homology"/>
<dbReference type="Proteomes" id="UP000244037">
    <property type="component" value="Unassembled WGS sequence"/>
</dbReference>
<dbReference type="Gene3D" id="3.30.420.40">
    <property type="match status" value="2"/>
</dbReference>
<dbReference type="SUPFAM" id="SSF53067">
    <property type="entry name" value="Actin-like ATPase domain"/>
    <property type="match status" value="2"/>
</dbReference>
<dbReference type="EMBL" id="QAYC01000012">
    <property type="protein sequence ID" value="PTW46071.1"/>
    <property type="molecule type" value="Genomic_DNA"/>
</dbReference>
<name>A0A8E2VHK0_9RHOB</name>
<keyword evidence="3" id="KW-0067">ATP-binding</keyword>